<dbReference type="RefSeq" id="WP_157590293.1">
    <property type="nucleotide sequence ID" value="NZ_WPIN01000023.1"/>
</dbReference>
<evidence type="ECO:0000313" key="3">
    <source>
        <dbReference type="Proteomes" id="UP000436006"/>
    </source>
</evidence>
<dbReference type="SMART" id="SM00850">
    <property type="entry name" value="LytTR"/>
    <property type="match status" value="1"/>
</dbReference>
<dbReference type="AlphaFoldDB" id="A0A7K1SNV4"/>
<evidence type="ECO:0000259" key="1">
    <source>
        <dbReference type="PROSITE" id="PS50930"/>
    </source>
</evidence>
<dbReference type="Pfam" id="PF04397">
    <property type="entry name" value="LytTR"/>
    <property type="match status" value="1"/>
</dbReference>
<name>A0A7K1SNV4_9BACT</name>
<organism evidence="2 3">
    <name type="scientific">Spirosoma arboris</name>
    <dbReference type="NCBI Taxonomy" id="2682092"/>
    <lineage>
        <taxon>Bacteria</taxon>
        <taxon>Pseudomonadati</taxon>
        <taxon>Bacteroidota</taxon>
        <taxon>Cytophagia</taxon>
        <taxon>Cytophagales</taxon>
        <taxon>Cytophagaceae</taxon>
        <taxon>Spirosoma</taxon>
    </lineage>
</organism>
<reference evidence="2 3" key="1">
    <citation type="submission" date="2019-12" db="EMBL/GenBank/DDBJ databases">
        <title>Spirosoma sp. HMF4905 genome sequencing and assembly.</title>
        <authorList>
            <person name="Kang H."/>
            <person name="Cha I."/>
            <person name="Kim H."/>
            <person name="Joh K."/>
        </authorList>
    </citation>
    <scope>NUCLEOTIDE SEQUENCE [LARGE SCALE GENOMIC DNA]</scope>
    <source>
        <strain evidence="2 3">HMF4905</strain>
    </source>
</reference>
<sequence length="106" mass="12208">MKRLEAAQLQHKFEPEKVLYLVGDVNYCTVYLLTGKSILTSRTLKWYSERWPQFIRVHKGSLVNPQHIHSCVVASSIEAHLIMRNGARHSIGRRRISAVVRRLGIS</sequence>
<proteinExistence type="predicted"/>
<dbReference type="EMBL" id="WPIN01000023">
    <property type="protein sequence ID" value="MVM35494.1"/>
    <property type="molecule type" value="Genomic_DNA"/>
</dbReference>
<dbReference type="PROSITE" id="PS50930">
    <property type="entry name" value="HTH_LYTTR"/>
    <property type="match status" value="1"/>
</dbReference>
<dbReference type="Proteomes" id="UP000436006">
    <property type="component" value="Unassembled WGS sequence"/>
</dbReference>
<dbReference type="InterPro" id="IPR007492">
    <property type="entry name" value="LytTR_DNA-bd_dom"/>
</dbReference>
<accession>A0A7K1SNV4</accession>
<keyword evidence="3" id="KW-1185">Reference proteome</keyword>
<gene>
    <name evidence="2" type="ORF">GO755_36065</name>
</gene>
<dbReference type="Gene3D" id="2.40.50.1020">
    <property type="entry name" value="LytTr DNA-binding domain"/>
    <property type="match status" value="1"/>
</dbReference>
<comment type="caution">
    <text evidence="2">The sequence shown here is derived from an EMBL/GenBank/DDBJ whole genome shotgun (WGS) entry which is preliminary data.</text>
</comment>
<feature type="domain" description="HTH LytTR-type" evidence="1">
    <location>
        <begin position="1"/>
        <end position="105"/>
    </location>
</feature>
<dbReference type="GO" id="GO:0003677">
    <property type="term" value="F:DNA binding"/>
    <property type="evidence" value="ECO:0007669"/>
    <property type="project" value="InterPro"/>
</dbReference>
<protein>
    <submittedName>
        <fullName evidence="2">LytTR family transcriptional regulator</fullName>
    </submittedName>
</protein>
<evidence type="ECO:0000313" key="2">
    <source>
        <dbReference type="EMBL" id="MVM35494.1"/>
    </source>
</evidence>